<dbReference type="SMART" id="SM00165">
    <property type="entry name" value="UBA"/>
    <property type="match status" value="1"/>
</dbReference>
<keyword evidence="5" id="KW-1185">Reference proteome</keyword>
<dbReference type="GeneID" id="16074616"/>
<evidence type="ECO:0000313" key="5">
    <source>
        <dbReference type="Proteomes" id="UP000007799"/>
    </source>
</evidence>
<dbReference type="GO" id="GO:0005654">
    <property type="term" value="C:nucleoplasm"/>
    <property type="evidence" value="ECO:0007669"/>
    <property type="project" value="TreeGrafter"/>
</dbReference>
<dbReference type="PANTHER" id="PTHR10621">
    <property type="entry name" value="UV EXCISION REPAIR PROTEIN RAD23"/>
    <property type="match status" value="1"/>
</dbReference>
<dbReference type="Pfam" id="PF00240">
    <property type="entry name" value="ubiquitin"/>
    <property type="match status" value="1"/>
</dbReference>
<dbReference type="PROSITE" id="PS50053">
    <property type="entry name" value="UBIQUITIN_2"/>
    <property type="match status" value="1"/>
</dbReference>
<dbReference type="FunFam" id="1.10.8.10:FF:000003">
    <property type="entry name" value="UV excision repair protein RAD23 homolog"/>
    <property type="match status" value="1"/>
</dbReference>
<reference evidence="4" key="1">
    <citation type="submission" date="2009-08" db="EMBL/GenBank/DDBJ databases">
        <title>Annotation of Salpingoeca rosetta.</title>
        <authorList>
            <consortium name="The Broad Institute Genome Sequencing Platform"/>
            <person name="Russ C."/>
            <person name="Cuomo C."/>
            <person name="Burger G."/>
            <person name="Gray M.W."/>
            <person name="Holland P.W.H."/>
            <person name="King N."/>
            <person name="Lang F.B.F."/>
            <person name="Roger A.J."/>
            <person name="Ruiz-Trillo I."/>
            <person name="Young S.K."/>
            <person name="Zeng Q."/>
            <person name="Gargeya S."/>
            <person name="Alvarado L."/>
            <person name="Berlin A."/>
            <person name="Chapman S.B."/>
            <person name="Chen Z."/>
            <person name="Freedman E."/>
            <person name="Gellesch M."/>
            <person name="Goldberg J."/>
            <person name="Griggs A."/>
            <person name="Gujja S."/>
            <person name="Heilman E."/>
            <person name="Heiman D."/>
            <person name="Howarth C."/>
            <person name="Mehta T."/>
            <person name="Neiman D."/>
            <person name="Pearson M."/>
            <person name="Roberts A."/>
            <person name="Saif S."/>
            <person name="Shea T."/>
            <person name="Shenoy N."/>
            <person name="Sisk P."/>
            <person name="Stolte C."/>
            <person name="Sykes S."/>
            <person name="White J."/>
            <person name="Yandava C."/>
            <person name="Haas B."/>
            <person name="Nusbaum C."/>
            <person name="Birren B."/>
        </authorList>
    </citation>
    <scope>NUCLEOTIDE SEQUENCE [LARGE SCALE GENOMIC DNA]</scope>
    <source>
        <strain evidence="4">ATCC 50818</strain>
    </source>
</reference>
<dbReference type="OrthoDB" id="419317at2759"/>
<dbReference type="SUPFAM" id="SSF46934">
    <property type="entry name" value="UBA-like"/>
    <property type="match status" value="1"/>
</dbReference>
<dbReference type="GO" id="GO:0005829">
    <property type="term" value="C:cytosol"/>
    <property type="evidence" value="ECO:0007669"/>
    <property type="project" value="TreeGrafter"/>
</dbReference>
<dbReference type="EMBL" id="GL832965">
    <property type="protein sequence ID" value="EGD73007.1"/>
    <property type="molecule type" value="Genomic_DNA"/>
</dbReference>
<dbReference type="InterPro" id="IPR009060">
    <property type="entry name" value="UBA-like_sf"/>
</dbReference>
<feature type="compositionally biased region" description="Low complexity" evidence="1">
    <location>
        <begin position="178"/>
        <end position="188"/>
    </location>
</feature>
<dbReference type="RefSeq" id="XP_004994038.1">
    <property type="nucleotide sequence ID" value="XM_004993981.1"/>
</dbReference>
<dbReference type="FunCoup" id="F2U9I0">
    <property type="interactions" value="2190"/>
</dbReference>
<evidence type="ECO:0008006" key="6">
    <source>
        <dbReference type="Google" id="ProtNLM"/>
    </source>
</evidence>
<feature type="compositionally biased region" description="Acidic residues" evidence="1">
    <location>
        <begin position="189"/>
        <end position="199"/>
    </location>
</feature>
<dbReference type="SUPFAM" id="SSF54236">
    <property type="entry name" value="Ubiquitin-like"/>
    <property type="match status" value="1"/>
</dbReference>
<gene>
    <name evidence="4" type="ORF">PTSG_04716</name>
</gene>
<dbReference type="GO" id="GO:0070628">
    <property type="term" value="F:proteasome binding"/>
    <property type="evidence" value="ECO:0007669"/>
    <property type="project" value="TreeGrafter"/>
</dbReference>
<dbReference type="GO" id="GO:0031593">
    <property type="term" value="F:polyubiquitin modification-dependent protein binding"/>
    <property type="evidence" value="ECO:0007669"/>
    <property type="project" value="TreeGrafter"/>
</dbReference>
<dbReference type="InParanoid" id="F2U9I0"/>
<dbReference type="OMA" id="CMVKKPK"/>
<dbReference type="STRING" id="946362.F2U9I0"/>
<name>F2U9I0_SALR5</name>
<evidence type="ECO:0000259" key="3">
    <source>
        <dbReference type="PROSITE" id="PS50053"/>
    </source>
</evidence>
<dbReference type="InterPro" id="IPR015940">
    <property type="entry name" value="UBA"/>
</dbReference>
<dbReference type="KEGG" id="sre:PTSG_04716"/>
<accession>F2U9I0</accession>
<evidence type="ECO:0000256" key="1">
    <source>
        <dbReference type="SAM" id="MobiDB-lite"/>
    </source>
</evidence>
<dbReference type="eggNOG" id="KOG0011">
    <property type="taxonomic scope" value="Eukaryota"/>
</dbReference>
<dbReference type="SMART" id="SM00213">
    <property type="entry name" value="UBQ"/>
    <property type="match status" value="1"/>
</dbReference>
<protein>
    <recommendedName>
        <fullName evidence="6">UV excision repair protein RAD23</fullName>
    </recommendedName>
</protein>
<dbReference type="Pfam" id="PF00627">
    <property type="entry name" value="UBA"/>
    <property type="match status" value="1"/>
</dbReference>
<dbReference type="PROSITE" id="PS50030">
    <property type="entry name" value="UBA"/>
    <property type="match status" value="1"/>
</dbReference>
<proteinExistence type="predicted"/>
<dbReference type="GO" id="GO:0043161">
    <property type="term" value="P:proteasome-mediated ubiquitin-dependent protein catabolic process"/>
    <property type="evidence" value="ECO:0007669"/>
    <property type="project" value="TreeGrafter"/>
</dbReference>
<dbReference type="PANTHER" id="PTHR10621:SF0">
    <property type="entry name" value="UV EXCISION REPAIR PROTEIN RAD23"/>
    <property type="match status" value="1"/>
</dbReference>
<dbReference type="InterPro" id="IPR000626">
    <property type="entry name" value="Ubiquitin-like_dom"/>
</dbReference>
<dbReference type="Gene3D" id="3.10.20.90">
    <property type="entry name" value="Phosphatidylinositol 3-kinase Catalytic Subunit, Chain A, domain 1"/>
    <property type="match status" value="1"/>
</dbReference>
<feature type="region of interest" description="Disordered" evidence="1">
    <location>
        <begin position="168"/>
        <end position="214"/>
    </location>
</feature>
<dbReference type="Gene3D" id="1.10.8.10">
    <property type="entry name" value="DNA helicase RuvA subunit, C-terminal domain"/>
    <property type="match status" value="1"/>
</dbReference>
<dbReference type="InterPro" id="IPR029071">
    <property type="entry name" value="Ubiquitin-like_domsf"/>
</dbReference>
<feature type="region of interest" description="Disordered" evidence="1">
    <location>
        <begin position="75"/>
        <end position="139"/>
    </location>
</feature>
<feature type="compositionally biased region" description="Low complexity" evidence="1">
    <location>
        <begin position="98"/>
        <end position="132"/>
    </location>
</feature>
<feature type="compositionally biased region" description="Low complexity" evidence="1">
    <location>
        <begin position="200"/>
        <end position="214"/>
    </location>
</feature>
<dbReference type="CDD" id="cd01805">
    <property type="entry name" value="Ubl_Rad23"/>
    <property type="match status" value="1"/>
</dbReference>
<dbReference type="AlphaFoldDB" id="F2U9I0"/>
<feature type="domain" description="Ubiquitin-like" evidence="3">
    <location>
        <begin position="1"/>
        <end position="79"/>
    </location>
</feature>
<dbReference type="GO" id="GO:0043130">
    <property type="term" value="F:ubiquitin binding"/>
    <property type="evidence" value="ECO:0007669"/>
    <property type="project" value="TreeGrafter"/>
</dbReference>
<evidence type="ECO:0000259" key="2">
    <source>
        <dbReference type="PROSITE" id="PS50030"/>
    </source>
</evidence>
<organism evidence="5">
    <name type="scientific">Salpingoeca rosetta (strain ATCC 50818 / BSB-021)</name>
    <dbReference type="NCBI Taxonomy" id="946362"/>
    <lineage>
        <taxon>Eukaryota</taxon>
        <taxon>Choanoflagellata</taxon>
        <taxon>Craspedida</taxon>
        <taxon>Salpingoecidae</taxon>
        <taxon>Salpingoeca</taxon>
    </lineage>
</organism>
<evidence type="ECO:0000313" key="4">
    <source>
        <dbReference type="EMBL" id="EGD73007.1"/>
    </source>
</evidence>
<sequence length="214" mass="22585">MKVTVKSMKAGTFEVEADISKPVRLIKEAIYAEKKSDDLHPDAQRLIFSGRLLKDDDVLESLNFKENDFLVVMGGKRPAASKPAADKKDTASSKSEETPASSSTTEPKPASTTTSSSTPAAPSSGPAASEESLNTLTAMGFDRAQAERALSAAFGNIERAVEYLQNGIPTSAQPAAHQQGEQQQQQGEGEADSTTEEPTAESTTEASPAHAVLC</sequence>
<dbReference type="Proteomes" id="UP000007799">
    <property type="component" value="Unassembled WGS sequence"/>
</dbReference>
<feature type="compositionally biased region" description="Basic and acidic residues" evidence="1">
    <location>
        <begin position="84"/>
        <end position="97"/>
    </location>
</feature>
<feature type="domain" description="UBA" evidence="2">
    <location>
        <begin position="127"/>
        <end position="167"/>
    </location>
</feature>